<gene>
    <name evidence="2" type="ORF">AUC31_11425</name>
</gene>
<feature type="transmembrane region" description="Helical" evidence="1">
    <location>
        <begin position="157"/>
        <end position="177"/>
    </location>
</feature>
<dbReference type="KEGG" id="prt:AUC31_11425"/>
<feature type="transmembrane region" description="Helical" evidence="1">
    <location>
        <begin position="184"/>
        <end position="203"/>
    </location>
</feature>
<name>A0A0U2N605_9BACL</name>
<sequence>MTNFYTLTRTELAEAAKEYKFIWLTLFFVILGVTQPLVHNYMDVILENVGGADGITIDPNRPVPSSGEVLLSTISGQFNQIGLIILIISFMGLIASDRNSGMQDFILTRPVSLQSYLMSKLAGHWLISMFAIAIGAVVSYGYTIFLFGSFSFSDFSLFLLMYSLWILYVISLAILISTFIKGPILIAVATIAASIFFILIKGFNQLAFQLSPGGVLNVAENYLLPGREVNHFSILSCGMFIVFNLWLAKRNITQQ</sequence>
<dbReference type="EMBL" id="CP013659">
    <property type="protein sequence ID" value="ALS75769.1"/>
    <property type="molecule type" value="Genomic_DNA"/>
</dbReference>
<proteinExistence type="predicted"/>
<keyword evidence="1" id="KW-0812">Transmembrane</keyword>
<keyword evidence="3" id="KW-1185">Reference proteome</keyword>
<evidence type="ECO:0008006" key="4">
    <source>
        <dbReference type="Google" id="ProtNLM"/>
    </source>
</evidence>
<accession>A0A0U2N605</accession>
<keyword evidence="1" id="KW-1133">Transmembrane helix</keyword>
<dbReference type="STRING" id="200991.AUC31_11425"/>
<evidence type="ECO:0000313" key="3">
    <source>
        <dbReference type="Proteomes" id="UP000067683"/>
    </source>
</evidence>
<dbReference type="GO" id="GO:0005886">
    <property type="term" value="C:plasma membrane"/>
    <property type="evidence" value="ECO:0007669"/>
    <property type="project" value="UniProtKB-SubCell"/>
</dbReference>
<dbReference type="GO" id="GO:0140359">
    <property type="term" value="F:ABC-type transporter activity"/>
    <property type="evidence" value="ECO:0007669"/>
    <property type="project" value="InterPro"/>
</dbReference>
<dbReference type="OrthoDB" id="4187110at2"/>
<dbReference type="Proteomes" id="UP000067683">
    <property type="component" value="Chromosome"/>
</dbReference>
<keyword evidence="1" id="KW-0472">Membrane</keyword>
<evidence type="ECO:0000256" key="1">
    <source>
        <dbReference type="SAM" id="Phobius"/>
    </source>
</evidence>
<dbReference type="Pfam" id="PF12679">
    <property type="entry name" value="ABC2_membrane_2"/>
    <property type="match status" value="1"/>
</dbReference>
<protein>
    <recommendedName>
        <fullName evidence="4">ABC transporter permease</fullName>
    </recommendedName>
</protein>
<reference evidence="2" key="1">
    <citation type="submission" date="2016-01" db="EMBL/GenBank/DDBJ databases">
        <title>Complete genome of Planococcus rifietoensis type strain M8.</title>
        <authorList>
            <person name="See-Too W.S."/>
        </authorList>
    </citation>
    <scope>NUCLEOTIDE SEQUENCE [LARGE SCALE GENOMIC DNA]</scope>
    <source>
        <strain evidence="2">M8</strain>
    </source>
</reference>
<dbReference type="PANTHER" id="PTHR43471">
    <property type="entry name" value="ABC TRANSPORTER PERMEASE"/>
    <property type="match status" value="1"/>
</dbReference>
<feature type="transmembrane region" description="Helical" evidence="1">
    <location>
        <begin position="21"/>
        <end position="38"/>
    </location>
</feature>
<feature type="transmembrane region" description="Helical" evidence="1">
    <location>
        <begin position="229"/>
        <end position="248"/>
    </location>
</feature>
<organism evidence="2 3">
    <name type="scientific">Planococcus rifietoensis</name>
    <dbReference type="NCBI Taxonomy" id="200991"/>
    <lineage>
        <taxon>Bacteria</taxon>
        <taxon>Bacillati</taxon>
        <taxon>Bacillota</taxon>
        <taxon>Bacilli</taxon>
        <taxon>Bacillales</taxon>
        <taxon>Caryophanaceae</taxon>
        <taxon>Planococcus</taxon>
    </lineage>
</organism>
<dbReference type="AlphaFoldDB" id="A0A0U2N605"/>
<dbReference type="RefSeq" id="WP_058382472.1">
    <property type="nucleotide sequence ID" value="NZ_CP013659.2"/>
</dbReference>
<feature type="transmembrane region" description="Helical" evidence="1">
    <location>
        <begin position="125"/>
        <end position="145"/>
    </location>
</feature>
<evidence type="ECO:0000313" key="2">
    <source>
        <dbReference type="EMBL" id="ALS75769.1"/>
    </source>
</evidence>
<feature type="transmembrane region" description="Helical" evidence="1">
    <location>
        <begin position="78"/>
        <end position="95"/>
    </location>
</feature>